<proteinExistence type="predicted"/>
<gene>
    <name evidence="1" type="ORF">PCOS0759_LOCUS6660</name>
</gene>
<dbReference type="AlphaFoldDB" id="A0A7S1KSD8"/>
<protein>
    <submittedName>
        <fullName evidence="1">Uncharacterized protein</fullName>
    </submittedName>
</protein>
<accession>A0A7S1KSD8</accession>
<organism evidence="1">
    <name type="scientific">Percolomonas cosmopolitus</name>
    <dbReference type="NCBI Taxonomy" id="63605"/>
    <lineage>
        <taxon>Eukaryota</taxon>
        <taxon>Discoba</taxon>
        <taxon>Heterolobosea</taxon>
        <taxon>Tetramitia</taxon>
        <taxon>Eutetramitia</taxon>
        <taxon>Percolomonadidae</taxon>
        <taxon>Percolomonas</taxon>
    </lineage>
</organism>
<sequence length="233" mass="27183">MSHTPSFYSREGIAAILCHSFRRKDLYWKCERNHENDSFSENIGNCYNGIFRFRDVYSNQLGTPKWFILPGYEGSAQPNQPNHFFLLLEYPSEEIVLYPSFDSFNVVLTLDAPNNDVQVSYFYNIIHQLKGFLGVTADEIISWNRKQDPILQHSFVNNKIAFSFQKKTWSIDYADKLDMDNVTPKAWIPNSTTWSLRGSIGIAELEQELCDQIDLNIHHFLQKKEGQRRGERS</sequence>
<dbReference type="EMBL" id="HBGD01008081">
    <property type="protein sequence ID" value="CAD9083406.1"/>
    <property type="molecule type" value="Transcribed_RNA"/>
</dbReference>
<evidence type="ECO:0000313" key="1">
    <source>
        <dbReference type="EMBL" id="CAD9083406.1"/>
    </source>
</evidence>
<reference evidence="1" key="1">
    <citation type="submission" date="2021-01" db="EMBL/GenBank/DDBJ databases">
        <authorList>
            <person name="Corre E."/>
            <person name="Pelletier E."/>
            <person name="Niang G."/>
            <person name="Scheremetjew M."/>
            <person name="Finn R."/>
            <person name="Kale V."/>
            <person name="Holt S."/>
            <person name="Cochrane G."/>
            <person name="Meng A."/>
            <person name="Brown T."/>
            <person name="Cohen L."/>
        </authorList>
    </citation>
    <scope>NUCLEOTIDE SEQUENCE</scope>
    <source>
        <strain evidence="1">WS</strain>
    </source>
</reference>
<name>A0A7S1KSD8_9EUKA</name>